<feature type="transmembrane region" description="Helical" evidence="1">
    <location>
        <begin position="37"/>
        <end position="57"/>
    </location>
</feature>
<reference evidence="2" key="2">
    <citation type="submission" date="2018-03" db="EMBL/GenBank/DDBJ databases">
        <title>The Triticum urartu genome reveals the dynamic nature of wheat genome evolution.</title>
        <authorList>
            <person name="Ling H."/>
            <person name="Ma B."/>
            <person name="Shi X."/>
            <person name="Liu H."/>
            <person name="Dong L."/>
            <person name="Sun H."/>
            <person name="Cao Y."/>
            <person name="Gao Q."/>
            <person name="Zheng S."/>
            <person name="Li Y."/>
            <person name="Yu Y."/>
            <person name="Du H."/>
            <person name="Qi M."/>
            <person name="Li Y."/>
            <person name="Yu H."/>
            <person name="Cui Y."/>
            <person name="Wang N."/>
            <person name="Chen C."/>
            <person name="Wu H."/>
            <person name="Zhao Y."/>
            <person name="Zhang J."/>
            <person name="Li Y."/>
            <person name="Zhou W."/>
            <person name="Zhang B."/>
            <person name="Hu W."/>
            <person name="Eijk M."/>
            <person name="Tang J."/>
            <person name="Witsenboer H."/>
            <person name="Zhao S."/>
            <person name="Li Z."/>
            <person name="Zhang A."/>
            <person name="Wang D."/>
            <person name="Liang C."/>
        </authorList>
    </citation>
    <scope>NUCLEOTIDE SEQUENCE [LARGE SCALE GENOMIC DNA]</scope>
    <source>
        <strain evidence="2">cv. G1812</strain>
    </source>
</reference>
<keyword evidence="1" id="KW-1133">Transmembrane helix</keyword>
<proteinExistence type="predicted"/>
<dbReference type="PANTHER" id="PTHR12741:SF48">
    <property type="entry name" value="1,3-BETA-GLUCAN SYNTHASE COMPONENT FKS1-RELATED"/>
    <property type="match status" value="1"/>
</dbReference>
<name>A0A8R7VED7_TRIUA</name>
<dbReference type="AlphaFoldDB" id="A0A8R7VED7"/>
<evidence type="ECO:0000313" key="3">
    <source>
        <dbReference type="Proteomes" id="UP000015106"/>
    </source>
</evidence>
<dbReference type="Gramene" id="TuG1812G0700005951.01.T01">
    <property type="protein sequence ID" value="TuG1812G0700005951.01.T01"/>
    <property type="gene ID" value="TuG1812G0700005951.01"/>
</dbReference>
<reference evidence="2" key="3">
    <citation type="submission" date="2022-06" db="UniProtKB">
        <authorList>
            <consortium name="EnsemblPlants"/>
        </authorList>
    </citation>
    <scope>IDENTIFICATION</scope>
</reference>
<dbReference type="Proteomes" id="UP000015106">
    <property type="component" value="Chromosome 7"/>
</dbReference>
<evidence type="ECO:0000313" key="2">
    <source>
        <dbReference type="EnsemblPlants" id="TuG1812G0700005951.01.T01"/>
    </source>
</evidence>
<dbReference type="PANTHER" id="PTHR12741">
    <property type="entry name" value="LYST-INTERACTING PROTEIN LIP5 DOPAMINE RESPONSIVE PROTEIN DRG-1"/>
    <property type="match status" value="1"/>
</dbReference>
<accession>A0A8R7VED7</accession>
<protein>
    <submittedName>
        <fullName evidence="2">Uncharacterized protein</fullName>
    </submittedName>
</protein>
<feature type="transmembrane region" description="Helical" evidence="1">
    <location>
        <begin position="6"/>
        <end position="25"/>
    </location>
</feature>
<dbReference type="EnsemblPlants" id="TuG1812G0700005951.01.T01">
    <property type="protein sequence ID" value="TuG1812G0700005951.01.T01"/>
    <property type="gene ID" value="TuG1812G0700005951.01"/>
</dbReference>
<sequence length="99" mass="11345">MELWLVFRLVNGLIFITFISILPILRAITHMTVLDIFVYILDLMLTGWALLQIAQAIKPVIETVGLWGSVKAFARGYEILMGLLLFTPIVFLVWFPFAF</sequence>
<keyword evidence="1" id="KW-0812">Transmembrane</keyword>
<keyword evidence="3" id="KW-1185">Reference proteome</keyword>
<organism evidence="2 3">
    <name type="scientific">Triticum urartu</name>
    <name type="common">Red wild einkorn</name>
    <name type="synonym">Crithodium urartu</name>
    <dbReference type="NCBI Taxonomy" id="4572"/>
    <lineage>
        <taxon>Eukaryota</taxon>
        <taxon>Viridiplantae</taxon>
        <taxon>Streptophyta</taxon>
        <taxon>Embryophyta</taxon>
        <taxon>Tracheophyta</taxon>
        <taxon>Spermatophyta</taxon>
        <taxon>Magnoliopsida</taxon>
        <taxon>Liliopsida</taxon>
        <taxon>Poales</taxon>
        <taxon>Poaceae</taxon>
        <taxon>BOP clade</taxon>
        <taxon>Pooideae</taxon>
        <taxon>Triticodae</taxon>
        <taxon>Triticeae</taxon>
        <taxon>Triticinae</taxon>
        <taxon>Triticum</taxon>
    </lineage>
</organism>
<keyword evidence="1" id="KW-0472">Membrane</keyword>
<reference evidence="3" key="1">
    <citation type="journal article" date="2013" name="Nature">
        <title>Draft genome of the wheat A-genome progenitor Triticum urartu.</title>
        <authorList>
            <person name="Ling H.Q."/>
            <person name="Zhao S."/>
            <person name="Liu D."/>
            <person name="Wang J."/>
            <person name="Sun H."/>
            <person name="Zhang C."/>
            <person name="Fan H."/>
            <person name="Li D."/>
            <person name="Dong L."/>
            <person name="Tao Y."/>
            <person name="Gao C."/>
            <person name="Wu H."/>
            <person name="Li Y."/>
            <person name="Cui Y."/>
            <person name="Guo X."/>
            <person name="Zheng S."/>
            <person name="Wang B."/>
            <person name="Yu K."/>
            <person name="Liang Q."/>
            <person name="Yang W."/>
            <person name="Lou X."/>
            <person name="Chen J."/>
            <person name="Feng M."/>
            <person name="Jian J."/>
            <person name="Zhang X."/>
            <person name="Luo G."/>
            <person name="Jiang Y."/>
            <person name="Liu J."/>
            <person name="Wang Z."/>
            <person name="Sha Y."/>
            <person name="Zhang B."/>
            <person name="Wu H."/>
            <person name="Tang D."/>
            <person name="Shen Q."/>
            <person name="Xue P."/>
            <person name="Zou S."/>
            <person name="Wang X."/>
            <person name="Liu X."/>
            <person name="Wang F."/>
            <person name="Yang Y."/>
            <person name="An X."/>
            <person name="Dong Z."/>
            <person name="Zhang K."/>
            <person name="Zhang X."/>
            <person name="Luo M.C."/>
            <person name="Dvorak J."/>
            <person name="Tong Y."/>
            <person name="Wang J."/>
            <person name="Yang H."/>
            <person name="Li Z."/>
            <person name="Wang D."/>
            <person name="Zhang A."/>
            <person name="Wang J."/>
        </authorList>
    </citation>
    <scope>NUCLEOTIDE SEQUENCE</scope>
    <source>
        <strain evidence="3">cv. G1812</strain>
    </source>
</reference>
<feature type="transmembrane region" description="Helical" evidence="1">
    <location>
        <begin position="77"/>
        <end position="97"/>
    </location>
</feature>
<dbReference type="GO" id="GO:0046527">
    <property type="term" value="F:glucosyltransferase activity"/>
    <property type="evidence" value="ECO:0007669"/>
    <property type="project" value="TreeGrafter"/>
</dbReference>
<evidence type="ECO:0000256" key="1">
    <source>
        <dbReference type="SAM" id="Phobius"/>
    </source>
</evidence>
<dbReference type="GO" id="GO:0005886">
    <property type="term" value="C:plasma membrane"/>
    <property type="evidence" value="ECO:0007669"/>
    <property type="project" value="TreeGrafter"/>
</dbReference>